<dbReference type="OrthoDB" id="9816011at2"/>
<gene>
    <name evidence="5" type="ORF">OM33_20630</name>
</gene>
<organism evidence="5 6">
    <name type="scientific">Pseudoalteromonas piratica</name>
    <dbReference type="NCBI Taxonomy" id="1348114"/>
    <lineage>
        <taxon>Bacteria</taxon>
        <taxon>Pseudomonadati</taxon>
        <taxon>Pseudomonadota</taxon>
        <taxon>Gammaproteobacteria</taxon>
        <taxon>Alteromonadales</taxon>
        <taxon>Pseudoalteromonadaceae</taxon>
        <taxon>Pseudoalteromonas</taxon>
    </lineage>
</organism>
<dbReference type="Gene3D" id="2.60.120.10">
    <property type="entry name" value="Jelly Rolls"/>
    <property type="match status" value="1"/>
</dbReference>
<dbReference type="PANTHER" id="PTHR43280">
    <property type="entry name" value="ARAC-FAMILY TRANSCRIPTIONAL REGULATOR"/>
    <property type="match status" value="1"/>
</dbReference>
<evidence type="ECO:0000259" key="4">
    <source>
        <dbReference type="PROSITE" id="PS01124"/>
    </source>
</evidence>
<dbReference type="SMART" id="SM00342">
    <property type="entry name" value="HTH_ARAC"/>
    <property type="match status" value="1"/>
</dbReference>
<dbReference type="STRING" id="1348114.OM33_20630"/>
<dbReference type="PROSITE" id="PS01124">
    <property type="entry name" value="HTH_ARAC_FAMILY_2"/>
    <property type="match status" value="1"/>
</dbReference>
<dbReference type="EMBL" id="CP009889">
    <property type="protein sequence ID" value="AIY67436.1"/>
    <property type="molecule type" value="Genomic_DNA"/>
</dbReference>
<evidence type="ECO:0000313" key="6">
    <source>
        <dbReference type="Proteomes" id="UP000030341"/>
    </source>
</evidence>
<keyword evidence="1" id="KW-0805">Transcription regulation</keyword>
<dbReference type="KEGG" id="pseo:OM33_20630"/>
<dbReference type="Proteomes" id="UP000030341">
    <property type="component" value="Chromosome 2"/>
</dbReference>
<evidence type="ECO:0000256" key="2">
    <source>
        <dbReference type="ARBA" id="ARBA00023125"/>
    </source>
</evidence>
<dbReference type="InterPro" id="IPR018060">
    <property type="entry name" value="HTH_AraC"/>
</dbReference>
<protein>
    <submittedName>
        <fullName evidence="5">AraC family transcriptional regulator</fullName>
    </submittedName>
</protein>
<dbReference type="GO" id="GO:0043565">
    <property type="term" value="F:sequence-specific DNA binding"/>
    <property type="evidence" value="ECO:0007669"/>
    <property type="project" value="InterPro"/>
</dbReference>
<dbReference type="PANTHER" id="PTHR43280:SF27">
    <property type="entry name" value="TRANSCRIPTIONAL REGULATOR MTLR"/>
    <property type="match status" value="1"/>
</dbReference>
<proteinExistence type="predicted"/>
<dbReference type="SUPFAM" id="SSF46689">
    <property type="entry name" value="Homeodomain-like"/>
    <property type="match status" value="2"/>
</dbReference>
<dbReference type="eggNOG" id="COG2207">
    <property type="taxonomic scope" value="Bacteria"/>
</dbReference>
<dbReference type="InterPro" id="IPR018062">
    <property type="entry name" value="HTH_AraC-typ_CS"/>
</dbReference>
<accession>A0A0A7EMY6</accession>
<dbReference type="InterPro" id="IPR011051">
    <property type="entry name" value="RmlC_Cupin_sf"/>
</dbReference>
<evidence type="ECO:0000313" key="5">
    <source>
        <dbReference type="EMBL" id="AIY67436.1"/>
    </source>
</evidence>
<dbReference type="InterPro" id="IPR014710">
    <property type="entry name" value="RmlC-like_jellyroll"/>
</dbReference>
<dbReference type="GO" id="GO:0003700">
    <property type="term" value="F:DNA-binding transcription factor activity"/>
    <property type="evidence" value="ECO:0007669"/>
    <property type="project" value="InterPro"/>
</dbReference>
<sequence length="290" mass="33701">MRAFCEKIITPTDASWRYHKYQMPYLPFSWHYHPEYEICLTLNSKGVRHIGDHIAEYGDYDLVFMGPNLPHTWQSESNSDGSEQIVYVAQVPVNWLDKLVRDHKELQGMMSLLTRSLKGIKFSTACALSAKHLFEKMDEASGAQRFILLLELLTIMLDDTQQHTLSSPMFAFGKQLEKNNGKLNQVIEFIYENYTESLYAEQLAELAHMSTNHFHRYFKQRTEYTLTEFINRLRIGKACKLLISSSSPISVISDQCGFNNVSNFNRRFLAIKGCTPRKFRQQLLNHDLIN</sequence>
<dbReference type="InterPro" id="IPR009057">
    <property type="entry name" value="Homeodomain-like_sf"/>
</dbReference>
<evidence type="ECO:0000256" key="1">
    <source>
        <dbReference type="ARBA" id="ARBA00023015"/>
    </source>
</evidence>
<keyword evidence="6" id="KW-1185">Reference proteome</keyword>
<feature type="domain" description="HTH araC/xylS-type" evidence="4">
    <location>
        <begin position="184"/>
        <end position="282"/>
    </location>
</feature>
<reference evidence="5 6" key="1">
    <citation type="submission" date="2014-11" db="EMBL/GenBank/DDBJ databases">
        <title>Complete Genome Sequence of Pseudoalteromonas sp. Strain OCN003 Isolated from Kaneohe Bay, Oahu, Hawaii.</title>
        <authorList>
            <person name="Beurmann S."/>
            <person name="Videau P."/>
            <person name="Ushijima B."/>
            <person name="Smith A.M."/>
            <person name="Aeby G.S."/>
            <person name="Callahan S.M."/>
            <person name="Belcaid M."/>
        </authorList>
    </citation>
    <scope>NUCLEOTIDE SEQUENCE [LARGE SCALE GENOMIC DNA]</scope>
    <source>
        <strain evidence="5 6">OCN003</strain>
    </source>
</reference>
<dbReference type="AlphaFoldDB" id="A0A0A7EMY6"/>
<dbReference type="Gene3D" id="1.10.10.60">
    <property type="entry name" value="Homeodomain-like"/>
    <property type="match status" value="2"/>
</dbReference>
<keyword evidence="2" id="KW-0238">DNA-binding</keyword>
<dbReference type="SUPFAM" id="SSF51182">
    <property type="entry name" value="RmlC-like cupins"/>
    <property type="match status" value="1"/>
</dbReference>
<dbReference type="RefSeq" id="WP_040136423.1">
    <property type="nucleotide sequence ID" value="NZ_CP009889.1"/>
</dbReference>
<keyword evidence="3" id="KW-0804">Transcription</keyword>
<evidence type="ECO:0000256" key="3">
    <source>
        <dbReference type="ARBA" id="ARBA00023163"/>
    </source>
</evidence>
<name>A0A0A7EMY6_9GAMM</name>
<dbReference type="Pfam" id="PF12833">
    <property type="entry name" value="HTH_18"/>
    <property type="match status" value="1"/>
</dbReference>
<dbReference type="PROSITE" id="PS00041">
    <property type="entry name" value="HTH_ARAC_FAMILY_1"/>
    <property type="match status" value="1"/>
</dbReference>
<dbReference type="HOGENOM" id="CLU_000445_88_3_6"/>